<evidence type="ECO:0000256" key="1">
    <source>
        <dbReference type="SAM" id="MobiDB-lite"/>
    </source>
</evidence>
<accession>A0A0P0VW14</accession>
<name>A0A0P0VW14_ORYSJ</name>
<dbReference type="PaxDb" id="39947-A0A0P0VW14"/>
<evidence type="ECO:0000313" key="3">
    <source>
        <dbReference type="Proteomes" id="UP000059680"/>
    </source>
</evidence>
<dbReference type="Gramene" id="Os03t0268250-00">
    <property type="protein sequence ID" value="Os03t0268250-00"/>
    <property type="gene ID" value="Os03g0268250"/>
</dbReference>
<reference evidence="2 3" key="3">
    <citation type="journal article" date="2013" name="Rice">
        <title>Improvement of the Oryza sativa Nipponbare reference genome using next generation sequence and optical map data.</title>
        <authorList>
            <person name="Kawahara Y."/>
            <person name="de la Bastide M."/>
            <person name="Hamilton J.P."/>
            <person name="Kanamori H."/>
            <person name="McCombie W.R."/>
            <person name="Ouyang S."/>
            <person name="Schwartz D.C."/>
            <person name="Tanaka T."/>
            <person name="Wu J."/>
            <person name="Zhou S."/>
            <person name="Childs K.L."/>
            <person name="Davidson R.M."/>
            <person name="Lin H."/>
            <person name="Quesada-Ocampo L."/>
            <person name="Vaillancourt B."/>
            <person name="Sakai H."/>
            <person name="Lee S.S."/>
            <person name="Kim J."/>
            <person name="Numa H."/>
            <person name="Itoh T."/>
            <person name="Buell C.R."/>
            <person name="Matsumoto T."/>
        </authorList>
    </citation>
    <scope>NUCLEOTIDE SEQUENCE [LARGE SCALE GENOMIC DNA]</scope>
    <source>
        <strain evidence="3">cv. Nipponbare</strain>
    </source>
</reference>
<dbReference type="AlphaFoldDB" id="A0A0P0VW14"/>
<feature type="compositionally biased region" description="Basic and acidic residues" evidence="1">
    <location>
        <begin position="42"/>
        <end position="54"/>
    </location>
</feature>
<sequence>MTDAPEDVDLGEEALAELAAKPLHGDLLQGHLRAPRAVLPEPDPRVRPRPDLPHQHVVPYPPHAASSPSPAAAPRGAVPHPLWSRCLERSSPRRT</sequence>
<feature type="compositionally biased region" description="Basic and acidic residues" evidence="1">
    <location>
        <begin position="86"/>
        <end position="95"/>
    </location>
</feature>
<dbReference type="InParanoid" id="A0A0P0VW14"/>
<dbReference type="Proteomes" id="UP000059680">
    <property type="component" value="Chromosome 3"/>
</dbReference>
<keyword evidence="3" id="KW-1185">Reference proteome</keyword>
<feature type="region of interest" description="Disordered" evidence="1">
    <location>
        <begin position="34"/>
        <end position="95"/>
    </location>
</feature>
<reference evidence="2 3" key="2">
    <citation type="journal article" date="2013" name="Plant Cell Physiol.">
        <title>Rice Annotation Project Database (RAP-DB): an integrative and interactive database for rice genomics.</title>
        <authorList>
            <person name="Sakai H."/>
            <person name="Lee S.S."/>
            <person name="Tanaka T."/>
            <person name="Numa H."/>
            <person name="Kim J."/>
            <person name="Kawahara Y."/>
            <person name="Wakimoto H."/>
            <person name="Yang C.C."/>
            <person name="Iwamoto M."/>
            <person name="Abe T."/>
            <person name="Yamada Y."/>
            <person name="Muto A."/>
            <person name="Inokuchi H."/>
            <person name="Ikemura T."/>
            <person name="Matsumoto T."/>
            <person name="Sasaki T."/>
            <person name="Itoh T."/>
        </authorList>
    </citation>
    <scope>NUCLEOTIDE SEQUENCE [LARGE SCALE GENOMIC DNA]</scope>
    <source>
        <strain evidence="3">cv. Nipponbare</strain>
    </source>
</reference>
<proteinExistence type="predicted"/>
<reference evidence="3" key="1">
    <citation type="journal article" date="2005" name="Nature">
        <title>The map-based sequence of the rice genome.</title>
        <authorList>
            <consortium name="International rice genome sequencing project (IRGSP)"/>
            <person name="Matsumoto T."/>
            <person name="Wu J."/>
            <person name="Kanamori H."/>
            <person name="Katayose Y."/>
            <person name="Fujisawa M."/>
            <person name="Namiki N."/>
            <person name="Mizuno H."/>
            <person name="Yamamoto K."/>
            <person name="Antonio B.A."/>
            <person name="Baba T."/>
            <person name="Sakata K."/>
            <person name="Nagamura Y."/>
            <person name="Aoki H."/>
            <person name="Arikawa K."/>
            <person name="Arita K."/>
            <person name="Bito T."/>
            <person name="Chiden Y."/>
            <person name="Fujitsuka N."/>
            <person name="Fukunaka R."/>
            <person name="Hamada M."/>
            <person name="Harada C."/>
            <person name="Hayashi A."/>
            <person name="Hijishita S."/>
            <person name="Honda M."/>
            <person name="Hosokawa S."/>
            <person name="Ichikawa Y."/>
            <person name="Idonuma A."/>
            <person name="Iijima M."/>
            <person name="Ikeda M."/>
            <person name="Ikeno M."/>
            <person name="Ito K."/>
            <person name="Ito S."/>
            <person name="Ito T."/>
            <person name="Ito Y."/>
            <person name="Ito Y."/>
            <person name="Iwabuchi A."/>
            <person name="Kamiya K."/>
            <person name="Karasawa W."/>
            <person name="Kurita K."/>
            <person name="Katagiri S."/>
            <person name="Kikuta A."/>
            <person name="Kobayashi H."/>
            <person name="Kobayashi N."/>
            <person name="Machita K."/>
            <person name="Maehara T."/>
            <person name="Masukawa M."/>
            <person name="Mizubayashi T."/>
            <person name="Mukai Y."/>
            <person name="Nagasaki H."/>
            <person name="Nagata Y."/>
            <person name="Naito S."/>
            <person name="Nakashima M."/>
            <person name="Nakama Y."/>
            <person name="Nakamichi Y."/>
            <person name="Nakamura M."/>
            <person name="Meguro A."/>
            <person name="Negishi M."/>
            <person name="Ohta I."/>
            <person name="Ohta T."/>
            <person name="Okamoto M."/>
            <person name="Ono N."/>
            <person name="Saji S."/>
            <person name="Sakaguchi M."/>
            <person name="Sakai K."/>
            <person name="Shibata M."/>
            <person name="Shimokawa T."/>
            <person name="Song J."/>
            <person name="Takazaki Y."/>
            <person name="Terasawa K."/>
            <person name="Tsugane M."/>
            <person name="Tsuji K."/>
            <person name="Ueda S."/>
            <person name="Waki K."/>
            <person name="Yamagata H."/>
            <person name="Yamamoto M."/>
            <person name="Yamamoto S."/>
            <person name="Yamane H."/>
            <person name="Yoshiki S."/>
            <person name="Yoshihara R."/>
            <person name="Yukawa K."/>
            <person name="Zhong H."/>
            <person name="Yano M."/>
            <person name="Yuan Q."/>
            <person name="Ouyang S."/>
            <person name="Liu J."/>
            <person name="Jones K.M."/>
            <person name="Gansberger K."/>
            <person name="Moffat K."/>
            <person name="Hill J."/>
            <person name="Bera J."/>
            <person name="Fadrosh D."/>
            <person name="Jin S."/>
            <person name="Johri S."/>
            <person name="Kim M."/>
            <person name="Overton L."/>
            <person name="Reardon M."/>
            <person name="Tsitrin T."/>
            <person name="Vuong H."/>
            <person name="Weaver B."/>
            <person name="Ciecko A."/>
            <person name="Tallon L."/>
            <person name="Jackson J."/>
            <person name="Pai G."/>
            <person name="Aken S.V."/>
            <person name="Utterback T."/>
            <person name="Reidmuller S."/>
            <person name="Feldblyum T."/>
            <person name="Hsiao J."/>
            <person name="Zismann V."/>
            <person name="Iobst S."/>
            <person name="de Vazeille A.R."/>
            <person name="Buell C.R."/>
            <person name="Ying K."/>
            <person name="Li Y."/>
            <person name="Lu T."/>
            <person name="Huang Y."/>
            <person name="Zhao Q."/>
            <person name="Feng Q."/>
            <person name="Zhang L."/>
            <person name="Zhu J."/>
            <person name="Weng Q."/>
            <person name="Mu J."/>
            <person name="Lu Y."/>
            <person name="Fan D."/>
            <person name="Liu Y."/>
            <person name="Guan J."/>
            <person name="Zhang Y."/>
            <person name="Yu S."/>
            <person name="Liu X."/>
            <person name="Zhang Y."/>
            <person name="Hong G."/>
            <person name="Han B."/>
            <person name="Choisne N."/>
            <person name="Demange N."/>
            <person name="Orjeda G."/>
            <person name="Samain S."/>
            <person name="Cattolico L."/>
            <person name="Pelletier E."/>
            <person name="Couloux A."/>
            <person name="Segurens B."/>
            <person name="Wincker P."/>
            <person name="D'Hont A."/>
            <person name="Scarpelli C."/>
            <person name="Weissenbach J."/>
            <person name="Salanoubat M."/>
            <person name="Quetier F."/>
            <person name="Yu Y."/>
            <person name="Kim H.R."/>
            <person name="Rambo T."/>
            <person name="Currie J."/>
            <person name="Collura K."/>
            <person name="Luo M."/>
            <person name="Yang T."/>
            <person name="Ammiraju J.S.S."/>
            <person name="Engler F."/>
            <person name="Soderlund C."/>
            <person name="Wing R.A."/>
            <person name="Palmer L.E."/>
            <person name="de la Bastide M."/>
            <person name="Spiegel L."/>
            <person name="Nascimento L."/>
            <person name="Zutavern T."/>
            <person name="O'Shaughnessy A."/>
            <person name="Dike S."/>
            <person name="Dedhia N."/>
            <person name="Preston R."/>
            <person name="Balija V."/>
            <person name="McCombie W.R."/>
            <person name="Chow T."/>
            <person name="Chen H."/>
            <person name="Chung M."/>
            <person name="Chen C."/>
            <person name="Shaw J."/>
            <person name="Wu H."/>
            <person name="Hsiao K."/>
            <person name="Chao Y."/>
            <person name="Chu M."/>
            <person name="Cheng C."/>
            <person name="Hour A."/>
            <person name="Lee P."/>
            <person name="Lin S."/>
            <person name="Lin Y."/>
            <person name="Liou J."/>
            <person name="Liu S."/>
            <person name="Hsing Y."/>
            <person name="Raghuvanshi S."/>
            <person name="Mohanty A."/>
            <person name="Bharti A.K."/>
            <person name="Gaur A."/>
            <person name="Gupta V."/>
            <person name="Kumar D."/>
            <person name="Ravi V."/>
            <person name="Vij S."/>
            <person name="Kapur A."/>
            <person name="Khurana P."/>
            <person name="Khurana P."/>
            <person name="Khurana J.P."/>
            <person name="Tyagi A.K."/>
            <person name="Gaikwad K."/>
            <person name="Singh A."/>
            <person name="Dalal V."/>
            <person name="Srivastava S."/>
            <person name="Dixit A."/>
            <person name="Pal A.K."/>
            <person name="Ghazi I.A."/>
            <person name="Yadav M."/>
            <person name="Pandit A."/>
            <person name="Bhargava A."/>
            <person name="Sureshbabu K."/>
            <person name="Batra K."/>
            <person name="Sharma T.R."/>
            <person name="Mohapatra T."/>
            <person name="Singh N.K."/>
            <person name="Messing J."/>
            <person name="Nelson A.B."/>
            <person name="Fuks G."/>
            <person name="Kavchok S."/>
            <person name="Keizer G."/>
            <person name="Linton E."/>
            <person name="Llaca V."/>
            <person name="Song R."/>
            <person name="Tanyolac B."/>
            <person name="Young S."/>
            <person name="Ho-Il K."/>
            <person name="Hahn J.H."/>
            <person name="Sangsakoo G."/>
            <person name="Vanavichit A."/>
            <person name="de Mattos Luiz.A.T."/>
            <person name="Zimmer P.D."/>
            <person name="Malone G."/>
            <person name="Dellagostin O."/>
            <person name="de Oliveira A.C."/>
            <person name="Bevan M."/>
            <person name="Bancroft I."/>
            <person name="Minx P."/>
            <person name="Cordum H."/>
            <person name="Wilson R."/>
            <person name="Cheng Z."/>
            <person name="Jin W."/>
            <person name="Jiang J."/>
            <person name="Leong S.A."/>
            <person name="Iwama H."/>
            <person name="Gojobori T."/>
            <person name="Itoh T."/>
            <person name="Niimura Y."/>
            <person name="Fujii Y."/>
            <person name="Habara T."/>
            <person name="Sakai H."/>
            <person name="Sato Y."/>
            <person name="Wilson G."/>
            <person name="Kumar K."/>
            <person name="McCouch S."/>
            <person name="Juretic N."/>
            <person name="Hoen D."/>
            <person name="Wright S."/>
            <person name="Bruskiewich R."/>
            <person name="Bureau T."/>
            <person name="Miyao A."/>
            <person name="Hirochika H."/>
            <person name="Nishikawa T."/>
            <person name="Kadowaki K."/>
            <person name="Sugiura M."/>
            <person name="Burr B."/>
            <person name="Sasaki T."/>
        </authorList>
    </citation>
    <scope>NUCLEOTIDE SEQUENCE [LARGE SCALE GENOMIC DNA]</scope>
    <source>
        <strain evidence="3">cv. Nipponbare</strain>
    </source>
</reference>
<gene>
    <name evidence="2" type="ordered locus">Os03g0268250</name>
    <name evidence="2" type="ORF">OSNPB_030268250</name>
</gene>
<evidence type="ECO:0000313" key="2">
    <source>
        <dbReference type="EMBL" id="BAS83442.1"/>
    </source>
</evidence>
<dbReference type="EMBL" id="AP014959">
    <property type="protein sequence ID" value="BAS83442.1"/>
    <property type="molecule type" value="Genomic_DNA"/>
</dbReference>
<organism evidence="2 3">
    <name type="scientific">Oryza sativa subsp. japonica</name>
    <name type="common">Rice</name>
    <dbReference type="NCBI Taxonomy" id="39947"/>
    <lineage>
        <taxon>Eukaryota</taxon>
        <taxon>Viridiplantae</taxon>
        <taxon>Streptophyta</taxon>
        <taxon>Embryophyta</taxon>
        <taxon>Tracheophyta</taxon>
        <taxon>Spermatophyta</taxon>
        <taxon>Magnoliopsida</taxon>
        <taxon>Liliopsida</taxon>
        <taxon>Poales</taxon>
        <taxon>Poaceae</taxon>
        <taxon>BOP clade</taxon>
        <taxon>Oryzoideae</taxon>
        <taxon>Oryzeae</taxon>
        <taxon>Oryzinae</taxon>
        <taxon>Oryza</taxon>
        <taxon>Oryza sativa</taxon>
    </lineage>
</organism>
<protein>
    <submittedName>
        <fullName evidence="2">Os03g0268250 protein</fullName>
    </submittedName>
</protein>
<feature type="compositionally biased region" description="Low complexity" evidence="1">
    <location>
        <begin position="63"/>
        <end position="79"/>
    </location>
</feature>